<dbReference type="PANTHER" id="PTHR30250">
    <property type="entry name" value="PST FAMILY PREDICTED COLANIC ACID TRANSPORTER"/>
    <property type="match status" value="1"/>
</dbReference>
<accession>A0A6I3P3A3</accession>
<feature type="transmembrane region" description="Helical" evidence="6">
    <location>
        <begin position="43"/>
        <end position="66"/>
    </location>
</feature>
<protein>
    <submittedName>
        <fullName evidence="7">Oligosaccharide flippase family protein</fullName>
    </submittedName>
</protein>
<evidence type="ECO:0000256" key="2">
    <source>
        <dbReference type="ARBA" id="ARBA00022475"/>
    </source>
</evidence>
<keyword evidence="4 6" id="KW-1133">Transmembrane helix</keyword>
<dbReference type="PANTHER" id="PTHR30250:SF11">
    <property type="entry name" value="O-ANTIGEN TRANSPORTER-RELATED"/>
    <property type="match status" value="1"/>
</dbReference>
<dbReference type="Pfam" id="PF01943">
    <property type="entry name" value="Polysacc_synt"/>
    <property type="match status" value="1"/>
</dbReference>
<evidence type="ECO:0000256" key="4">
    <source>
        <dbReference type="ARBA" id="ARBA00022989"/>
    </source>
</evidence>
<organism evidence="7 8">
    <name type="scientific">Streptococcus parasanguinis</name>
    <dbReference type="NCBI Taxonomy" id="1318"/>
    <lineage>
        <taxon>Bacteria</taxon>
        <taxon>Bacillati</taxon>
        <taxon>Bacillota</taxon>
        <taxon>Bacilli</taxon>
        <taxon>Lactobacillales</taxon>
        <taxon>Streptococcaceae</taxon>
        <taxon>Streptococcus</taxon>
    </lineage>
</organism>
<comment type="subcellular location">
    <subcellularLocation>
        <location evidence="1">Cell membrane</location>
        <topology evidence="1">Multi-pass membrane protein</topology>
    </subcellularLocation>
</comment>
<comment type="caution">
    <text evidence="7">The sequence shown here is derived from an EMBL/GenBank/DDBJ whole genome shotgun (WGS) entry which is preliminary data.</text>
</comment>
<dbReference type="AlphaFoldDB" id="A0A6I3P3A3"/>
<dbReference type="InterPro" id="IPR002797">
    <property type="entry name" value="Polysacc_synth"/>
</dbReference>
<feature type="transmembrane region" description="Helical" evidence="6">
    <location>
        <begin position="286"/>
        <end position="307"/>
    </location>
</feature>
<feature type="transmembrane region" description="Helical" evidence="6">
    <location>
        <begin position="86"/>
        <end position="104"/>
    </location>
</feature>
<feature type="transmembrane region" description="Helical" evidence="6">
    <location>
        <begin position="170"/>
        <end position="192"/>
    </location>
</feature>
<feature type="transmembrane region" description="Helical" evidence="6">
    <location>
        <begin position="213"/>
        <end position="234"/>
    </location>
</feature>
<evidence type="ECO:0000256" key="3">
    <source>
        <dbReference type="ARBA" id="ARBA00022692"/>
    </source>
</evidence>
<dbReference type="RefSeq" id="WP_155199100.1">
    <property type="nucleotide sequence ID" value="NZ_JASHCX010000004.1"/>
</dbReference>
<name>A0A6I3P3A3_STRPA</name>
<feature type="transmembrane region" description="Helical" evidence="6">
    <location>
        <begin position="420"/>
        <end position="438"/>
    </location>
</feature>
<gene>
    <name evidence="7" type="ORF">GMC75_06885</name>
</gene>
<feature type="transmembrane region" description="Helical" evidence="6">
    <location>
        <begin position="116"/>
        <end position="136"/>
    </location>
</feature>
<dbReference type="InterPro" id="IPR050833">
    <property type="entry name" value="Poly_Biosynth_Transport"/>
</dbReference>
<evidence type="ECO:0000256" key="1">
    <source>
        <dbReference type="ARBA" id="ARBA00004651"/>
    </source>
</evidence>
<evidence type="ECO:0000313" key="8">
    <source>
        <dbReference type="Proteomes" id="UP000430295"/>
    </source>
</evidence>
<evidence type="ECO:0000313" key="7">
    <source>
        <dbReference type="EMBL" id="MTR41403.1"/>
    </source>
</evidence>
<feature type="transmembrane region" description="Helical" evidence="6">
    <location>
        <begin position="148"/>
        <end position="164"/>
    </location>
</feature>
<reference evidence="7 8" key="1">
    <citation type="journal article" date="2019" name="Nat. Med.">
        <title>A library of human gut bacterial isolates paired with longitudinal multiomics data enables mechanistic microbiome research.</title>
        <authorList>
            <person name="Poyet M."/>
            <person name="Groussin M."/>
            <person name="Gibbons S.M."/>
            <person name="Avila-Pacheco J."/>
            <person name="Jiang X."/>
            <person name="Kearney S.M."/>
            <person name="Perrotta A.R."/>
            <person name="Berdy B."/>
            <person name="Zhao S."/>
            <person name="Lieberman T.D."/>
            <person name="Swanson P.K."/>
            <person name="Smith M."/>
            <person name="Roesemann S."/>
            <person name="Alexander J.E."/>
            <person name="Rich S.A."/>
            <person name="Livny J."/>
            <person name="Vlamakis H."/>
            <person name="Clish C."/>
            <person name="Bullock K."/>
            <person name="Deik A."/>
            <person name="Scott J."/>
            <person name="Pierce K.A."/>
            <person name="Xavier R.J."/>
            <person name="Alm E.J."/>
        </authorList>
    </citation>
    <scope>NUCLEOTIDE SEQUENCE [LARGE SCALE GENOMIC DNA]</scope>
    <source>
        <strain evidence="7 8">BIOML-A18</strain>
    </source>
</reference>
<feature type="transmembrane region" description="Helical" evidence="6">
    <location>
        <begin position="12"/>
        <end position="31"/>
    </location>
</feature>
<keyword evidence="5 6" id="KW-0472">Membrane</keyword>
<dbReference type="EMBL" id="WMYS01000003">
    <property type="protein sequence ID" value="MTR41403.1"/>
    <property type="molecule type" value="Genomic_DNA"/>
</dbReference>
<keyword evidence="2" id="KW-1003">Cell membrane</keyword>
<keyword evidence="3 6" id="KW-0812">Transmembrane</keyword>
<evidence type="ECO:0000256" key="6">
    <source>
        <dbReference type="SAM" id="Phobius"/>
    </source>
</evidence>
<feature type="transmembrane region" description="Helical" evidence="6">
    <location>
        <begin position="254"/>
        <end position="274"/>
    </location>
</feature>
<dbReference type="GO" id="GO:0005886">
    <property type="term" value="C:plasma membrane"/>
    <property type="evidence" value="ECO:0007669"/>
    <property type="project" value="UniProtKB-SubCell"/>
</dbReference>
<dbReference type="CDD" id="cd13128">
    <property type="entry name" value="MATE_Wzx_like"/>
    <property type="match status" value="1"/>
</dbReference>
<feature type="transmembrane region" description="Helical" evidence="6">
    <location>
        <begin position="327"/>
        <end position="345"/>
    </location>
</feature>
<feature type="transmembrane region" description="Helical" evidence="6">
    <location>
        <begin position="444"/>
        <end position="465"/>
    </location>
</feature>
<sequence length="477" mass="53836">MKEKSIKVNAIYNILLTLSNIVFPLVTFPYVSRILNPIGLGTTSFFTSISSYCVLVASLGISTYGIRAVAKVREDKEELTKVFQELTLINIFMSVIVSILLLFVSFGVEQLRSEMGLLLITCITILVSPLSLNWFYSGIEEYSYITKRSILLKFVSLILTFLLVRKADDYVIYAGITLFSVLSSNALNIIQCRRYVSFKIRKDLKFRHHVKPMWYLFASLLAVNVYTNLDTVMLGFINGNKAVGLYSVATKVKWILLSVVTSISTVLLPRFSFYISQKQTSKFNSIMRESISVIFFISIPLTVFFMLEAKNSILLLGGNEYVEATVAMQMLMPILLISGFSNITGNQILIPTGREKYFMNAVTSGAFVNLMLNFFLMPILGVLGAALATLIAEFTQMFVQYRYSVDYLRGNIPFRSIMKFASSALLSGIFVLGINHLVIINNLIFHLGLSGILYFLFYFLMLVILKEATIKKFLEIL</sequence>
<proteinExistence type="predicted"/>
<evidence type="ECO:0000256" key="5">
    <source>
        <dbReference type="ARBA" id="ARBA00023136"/>
    </source>
</evidence>
<dbReference type="Proteomes" id="UP000430295">
    <property type="component" value="Unassembled WGS sequence"/>
</dbReference>